<evidence type="ECO:0000313" key="4">
    <source>
        <dbReference type="EMBL" id="MFE9226166.1"/>
    </source>
</evidence>
<dbReference type="InterPro" id="IPR014001">
    <property type="entry name" value="Helicase_ATP-bd"/>
</dbReference>
<dbReference type="PROSITE" id="PS51192">
    <property type="entry name" value="HELICASE_ATP_BIND_1"/>
    <property type="match status" value="1"/>
</dbReference>
<dbReference type="InterPro" id="IPR027417">
    <property type="entry name" value="P-loop_NTPase"/>
</dbReference>
<keyword evidence="2" id="KW-0067">ATP-binding</keyword>
<dbReference type="Pfam" id="PF00271">
    <property type="entry name" value="Helicase_C"/>
    <property type="match status" value="1"/>
</dbReference>
<dbReference type="Pfam" id="PF00270">
    <property type="entry name" value="DEAD"/>
    <property type="match status" value="1"/>
</dbReference>
<dbReference type="InterPro" id="IPR001650">
    <property type="entry name" value="Helicase_C-like"/>
</dbReference>
<keyword evidence="5" id="KW-1185">Reference proteome</keyword>
<dbReference type="InterPro" id="IPR011545">
    <property type="entry name" value="DEAD/DEAH_box_helicase_dom"/>
</dbReference>
<dbReference type="Gene3D" id="3.40.50.300">
    <property type="entry name" value="P-loop containing nucleotide triphosphate hydrolases"/>
    <property type="match status" value="2"/>
</dbReference>
<evidence type="ECO:0000256" key="1">
    <source>
        <dbReference type="ARBA" id="ARBA00022741"/>
    </source>
</evidence>
<dbReference type="PANTHER" id="PTHR47957">
    <property type="entry name" value="ATP-DEPENDENT HELICASE HRQ1"/>
    <property type="match status" value="1"/>
</dbReference>
<keyword evidence="4" id="KW-0378">Hydrolase</keyword>
<gene>
    <name evidence="4" type="ORF">ACFYM3_16305</name>
</gene>
<dbReference type="SMART" id="SM00487">
    <property type="entry name" value="DEXDc"/>
    <property type="match status" value="1"/>
</dbReference>
<dbReference type="Proteomes" id="UP001601288">
    <property type="component" value="Unassembled WGS sequence"/>
</dbReference>
<sequence length="1863" mass="204266">MMSDSVAEQPRDSGQDVDVLGSFEHLKEALFRYYNTPFGLADQHLEEERQGLFDVDGGAWRRPLLEVRPRYATVDAGIAESVRSAGAHPDLAELVQLGLLQGVPSLYEHQHRALTAAVRDGRDVVVTAGTGSGKTESFMLPILADLVRESEVWPAGTLPSNRWWASPDGEYQPQRAGENSRQAAVRALVLYPMNALVDDQMMRLRKALDSDEVRAWLARSRPGHRFYFGRYTGATPVPGDFGSTAGVKTLRKEFAATEERSGQAQKSAGDGRFFIPRLDGAEMRSRWDMIQAPPDIMITNYSMLNVMLMRSRESGIFDKTRRWLEEVPDARFTLVVDELHMYRGTAGTEIAFLLRNLRHRLGLDDKPEKFRILAASASLEAPRDLDFLQEFFGADRDRFEVLGGQLVLPPHTRTDISEHARAYATLGTAPEPAEAERLLADTGAADAFVNALRDGDRLIADFDTEVAARLFPGADAPTQTDAMRGILAALRRSAAADTPKLRGHLFFRNIPGVWACSDPACPDAPRPEGAERTVGKLYSRPTPRCSCDARVLELLYCQNCGDAFLGGYAPESAFRNTKGRPFEAGLLADLPDLDSLPDAAALGPSAANYIVYWPRKDEPATDKLGWDSTSDKGVLSASFEFKRSKYDPRTGILRNQSNHTGWSFHVSVPRSKRGSARLKADHLPAAPTQCPSCGDDWELRQAGSEHLSLSDPRRMRTPVRSMRTGFEKVNQVLTTGILSLLPNRQAVVFSDSRQDAAKLSAGLGLRHYQDLLRLLLAEEVADQGDPVADLAAVSGFYRKSPDNPVDRETAKAARDRLRARDRDTYDAWEKLQKPQAAASLDDLDDDLPDPAEEAALYGLLSRVPSLDSHAASVAERLVKLGANPGGPKASLQQTAYQKGSQLQPWTSLYRWPDGGSSGVRDESSLVLSERQEQLRQDMRESLSTELLSGLFGSAGRDFESLGLGWLTLASDQAPLEAERASDAALARTSLRILGHMRRFAGLRKPADNPPKKLREFWASAADYLGQDPDDLQATVERIWGPAVLKYVIQPEHVALRHGRAVSWTCSTCNRRHLHPGVGICTKCRRPLPAKSEQYESTDADYYAWMAHKQFGHFRLNTAELTGQTDRLDAQARQARFQGIFLDGKEHELPDTLDVLSVTTTMEAGVDIGPLSAVLMANMPPTRFNYQQRVGRAGRRSSPVALALTVCRGRSHDEYYFQDPKRITNDATPRPYLSTDMKDIYQRVLAAEVLRRAFDAVQVAVEDDAGIDPTRNVHGQFGHCADWHVVSEAVGAWIKSHEAEIRRLAEALADWTRSVWSPAEAAEWVASELVDRVARIADRASGHHELSQRLAESGLLPMFGFPTSARYLYTKRPYDSYPWPPSGVVDRSLDIAISQFAPGAETVKDGQVHTATGVVAFEPTGRAPRAVDQPLGQSIPIGICRACGHLADEVRMSPAQEDDAPQQPCRACGAADGSYREIELREPAGFYSGGKARDFDGNFAWRARSLAPRTAADLERGAPEKIATAGMVVHAGKGQRFAINDNGGRLFSFAKLTPTARWSGAYLETGAAEVFPWLTKDIAADEEPLTTAIGATQHTDLFLLGPQAGEIPALGLRLNLTSVPQSTGFPDDRSGRRAAWYSLAALLRTAAGSILQVQPNEIASGIHGAGSGSREARTFAFLSDTLDNGAGYCTHLAERDVFEQLMATANNMLAAFATGAHGRDCRGSCYQCLRDYTNMAYHSLLDWRLAGDLLAILQGRGAASDQRARRAAGLLRNWASDFPSEDAEFVDDLGGTGPAVLFEERVWVAAKSPFEAADGSLQSARISVVRDAAASDGRNVPDVVFIDDFLLDKAPARVTALIADFDAM</sequence>
<dbReference type="GO" id="GO:0004386">
    <property type="term" value="F:helicase activity"/>
    <property type="evidence" value="ECO:0007669"/>
    <property type="project" value="UniProtKB-KW"/>
</dbReference>
<reference evidence="4 5" key="1">
    <citation type="submission" date="2024-10" db="EMBL/GenBank/DDBJ databases">
        <title>The Natural Products Discovery Center: Release of the First 8490 Sequenced Strains for Exploring Actinobacteria Biosynthetic Diversity.</title>
        <authorList>
            <person name="Kalkreuter E."/>
            <person name="Kautsar S.A."/>
            <person name="Yang D."/>
            <person name="Bader C.D."/>
            <person name="Teijaro C.N."/>
            <person name="Fluegel L."/>
            <person name="Davis C.M."/>
            <person name="Simpson J.R."/>
            <person name="Lauterbach L."/>
            <person name="Steele A.D."/>
            <person name="Gui C."/>
            <person name="Meng S."/>
            <person name="Li G."/>
            <person name="Viehrig K."/>
            <person name="Ye F."/>
            <person name="Su P."/>
            <person name="Kiefer A.F."/>
            <person name="Nichols A."/>
            <person name="Cepeda A.J."/>
            <person name="Yan W."/>
            <person name="Fan B."/>
            <person name="Jiang Y."/>
            <person name="Adhikari A."/>
            <person name="Zheng C.-J."/>
            <person name="Schuster L."/>
            <person name="Cowan T.M."/>
            <person name="Smanski M.J."/>
            <person name="Chevrette M.G."/>
            <person name="De Carvalho L.P.S."/>
            <person name="Shen B."/>
        </authorList>
    </citation>
    <scope>NUCLEOTIDE SEQUENCE [LARGE SCALE GENOMIC DNA]</scope>
    <source>
        <strain evidence="4 5">NPDC007066</strain>
    </source>
</reference>
<dbReference type="SMART" id="SM00490">
    <property type="entry name" value="HELICc"/>
    <property type="match status" value="1"/>
</dbReference>
<dbReference type="EMBL" id="JBIAFP010000008">
    <property type="protein sequence ID" value="MFE9226166.1"/>
    <property type="molecule type" value="Genomic_DNA"/>
</dbReference>
<name>A0ABW6LE78_9ACTN</name>
<accession>A0ABW6LE78</accession>
<evidence type="ECO:0000256" key="2">
    <source>
        <dbReference type="ARBA" id="ARBA00022840"/>
    </source>
</evidence>
<proteinExistence type="predicted"/>
<evidence type="ECO:0000259" key="3">
    <source>
        <dbReference type="PROSITE" id="PS51192"/>
    </source>
</evidence>
<evidence type="ECO:0000313" key="5">
    <source>
        <dbReference type="Proteomes" id="UP001601288"/>
    </source>
</evidence>
<keyword evidence="1" id="KW-0547">Nucleotide-binding</keyword>
<dbReference type="SUPFAM" id="SSF52540">
    <property type="entry name" value="P-loop containing nucleoside triphosphate hydrolases"/>
    <property type="match status" value="2"/>
</dbReference>
<organism evidence="4 5">
    <name type="scientific">Streptomyces massasporeus</name>
    <dbReference type="NCBI Taxonomy" id="67324"/>
    <lineage>
        <taxon>Bacteria</taxon>
        <taxon>Bacillati</taxon>
        <taxon>Actinomycetota</taxon>
        <taxon>Actinomycetes</taxon>
        <taxon>Kitasatosporales</taxon>
        <taxon>Streptomycetaceae</taxon>
        <taxon>Streptomyces</taxon>
    </lineage>
</organism>
<feature type="domain" description="Helicase ATP-binding" evidence="3">
    <location>
        <begin position="115"/>
        <end position="397"/>
    </location>
</feature>
<protein>
    <submittedName>
        <fullName evidence="4">DEAD/DEAH box helicase</fullName>
    </submittedName>
</protein>
<dbReference type="PANTHER" id="PTHR47957:SF3">
    <property type="entry name" value="ATP-DEPENDENT HELICASE HRQ1"/>
    <property type="match status" value="1"/>
</dbReference>
<dbReference type="RefSeq" id="WP_358278723.1">
    <property type="nucleotide sequence ID" value="NZ_JBEYGJ010000003.1"/>
</dbReference>
<keyword evidence="4" id="KW-0347">Helicase</keyword>
<comment type="caution">
    <text evidence="4">The sequence shown here is derived from an EMBL/GenBank/DDBJ whole genome shotgun (WGS) entry which is preliminary data.</text>
</comment>